<dbReference type="Proteomes" id="UP000027855">
    <property type="component" value="Unassembled WGS sequence"/>
</dbReference>
<evidence type="ECO:0000256" key="4">
    <source>
        <dbReference type="ARBA" id="ARBA00044777"/>
    </source>
</evidence>
<keyword evidence="1 5" id="KW-0132">Cell division</keyword>
<dbReference type="GO" id="GO:0007059">
    <property type="term" value="P:chromosome segregation"/>
    <property type="evidence" value="ECO:0007669"/>
    <property type="project" value="UniProtKB-UniRule"/>
</dbReference>
<dbReference type="NCBIfam" id="NF000993">
    <property type="entry name" value="PRK00104.1-2"/>
    <property type="match status" value="1"/>
</dbReference>
<keyword evidence="3 5" id="KW-0131">Cell cycle</keyword>
<dbReference type="AlphaFoldDB" id="A0A074J2U7"/>
<comment type="subcellular location">
    <subcellularLocation>
        <location evidence="5">Cytoplasm</location>
    </subcellularLocation>
    <text evidence="5">Associated with two foci at the outer edges of the nucleoid region in young cells, and at four foci within both cell halves in older cells.</text>
</comment>
<evidence type="ECO:0000256" key="1">
    <source>
        <dbReference type="ARBA" id="ARBA00022618"/>
    </source>
</evidence>
<evidence type="ECO:0000313" key="6">
    <source>
        <dbReference type="EMBL" id="KEO46902.1"/>
    </source>
</evidence>
<dbReference type="Pfam" id="PF02616">
    <property type="entry name" value="SMC_ScpA"/>
    <property type="match status" value="1"/>
</dbReference>
<dbReference type="HAMAP" id="MF_01805">
    <property type="entry name" value="ScpA"/>
    <property type="match status" value="1"/>
</dbReference>
<comment type="function">
    <text evidence="5">Participates in chromosomal partition during cell division. May act via the formation of a condensin-like complex containing Smc and ScpB that pull DNA away from mid-cell into both cell halves.</text>
</comment>
<dbReference type="GO" id="GO:0051301">
    <property type="term" value="P:cell division"/>
    <property type="evidence" value="ECO:0007669"/>
    <property type="project" value="UniProtKB-KW"/>
</dbReference>
<dbReference type="GO" id="GO:0005737">
    <property type="term" value="C:cytoplasm"/>
    <property type="evidence" value="ECO:0007669"/>
    <property type="project" value="UniProtKB-SubCell"/>
</dbReference>
<dbReference type="Gene3D" id="6.10.250.2410">
    <property type="match status" value="1"/>
</dbReference>
<evidence type="ECO:0000256" key="5">
    <source>
        <dbReference type="HAMAP-Rule" id="MF_01805"/>
    </source>
</evidence>
<dbReference type="EMBL" id="JJMT01000001">
    <property type="protein sequence ID" value="KEO46902.1"/>
    <property type="molecule type" value="Genomic_DNA"/>
</dbReference>
<evidence type="ECO:0000256" key="3">
    <source>
        <dbReference type="ARBA" id="ARBA00023306"/>
    </source>
</evidence>
<keyword evidence="5" id="KW-0963">Cytoplasm</keyword>
<dbReference type="PANTHER" id="PTHR33969">
    <property type="entry name" value="SEGREGATION AND CONDENSATION PROTEIN A"/>
    <property type="match status" value="1"/>
</dbReference>
<comment type="subunit">
    <text evidence="5">Component of a cohesin-like complex composed of ScpA, ScpB and the Smc homodimer, in which ScpA and ScpB bind to the head domain of Smc. The presence of the three proteins is required for the association of the complex with DNA.</text>
</comment>
<name>A0A074J2U7_STRSL</name>
<accession>A0A074J2U7</accession>
<proteinExistence type="inferred from homology"/>
<dbReference type="PANTHER" id="PTHR33969:SF2">
    <property type="entry name" value="SEGREGATION AND CONDENSATION PROTEIN A"/>
    <property type="match status" value="1"/>
</dbReference>
<protein>
    <recommendedName>
        <fullName evidence="4 5">Segregation and condensation protein A</fullName>
    </recommendedName>
</protein>
<gene>
    <name evidence="5 6" type="primary">scpA</name>
    <name evidence="6" type="ORF">DL07_00535</name>
</gene>
<keyword evidence="2 5" id="KW-0159">Chromosome partition</keyword>
<dbReference type="GO" id="GO:0006260">
    <property type="term" value="P:DNA replication"/>
    <property type="evidence" value="ECO:0007669"/>
    <property type="project" value="UniProtKB-UniRule"/>
</dbReference>
<comment type="similarity">
    <text evidence="5">Belongs to the ScpA family.</text>
</comment>
<reference evidence="6 7" key="1">
    <citation type="submission" date="2014-04" db="EMBL/GenBank/DDBJ databases">
        <title>Variable characteristics of bacteriocin-producing Streptococcus salivarius strains isolated from Malaysian subjects.</title>
        <authorList>
            <person name="Philip K."/>
            <person name="Barbour A."/>
        </authorList>
    </citation>
    <scope>NUCLEOTIDE SEQUENCE [LARGE SCALE GENOMIC DNA]</scope>
    <source>
        <strain evidence="6 7">NU10</strain>
    </source>
</reference>
<dbReference type="RefSeq" id="WP_002886532.1">
    <property type="nucleotide sequence ID" value="NZ_CP177180.1"/>
</dbReference>
<sequence>MDIKLKDFEGPLDLLLHLVSKYEVDIYDVPIVEVIEQYLAYLATLQAMKLEVAGEYMLMASQLMLIKSRKLLPTVVEAEPEADDPELELLSQLEEYARFKAASQELAKQHEVRAQYFSKPKVELVYEDVTLNQDKTIQDIFLAFSKIMTEKQEEIRRNHTTIARDDYKIEDMMLIIEEAFGSKNELYLDELFTDAKDMNQVITLFLATLELIKVHRISVQQEIIFGTITLRKEWTNE</sequence>
<comment type="caution">
    <text evidence="6">The sequence shown here is derived from an EMBL/GenBank/DDBJ whole genome shotgun (WGS) entry which is preliminary data.</text>
</comment>
<evidence type="ECO:0000313" key="7">
    <source>
        <dbReference type="Proteomes" id="UP000027855"/>
    </source>
</evidence>
<evidence type="ECO:0000256" key="2">
    <source>
        <dbReference type="ARBA" id="ARBA00022829"/>
    </source>
</evidence>
<organism evidence="6 7">
    <name type="scientific">Streptococcus salivarius</name>
    <dbReference type="NCBI Taxonomy" id="1304"/>
    <lineage>
        <taxon>Bacteria</taxon>
        <taxon>Bacillati</taxon>
        <taxon>Bacillota</taxon>
        <taxon>Bacilli</taxon>
        <taxon>Lactobacillales</taxon>
        <taxon>Streptococcaceae</taxon>
        <taxon>Streptococcus</taxon>
    </lineage>
</organism>
<dbReference type="InterPro" id="IPR003768">
    <property type="entry name" value="ScpA"/>
</dbReference>